<dbReference type="Pfam" id="PF02325">
    <property type="entry name" value="CCB3_YggT"/>
    <property type="match status" value="1"/>
</dbReference>
<keyword evidence="1" id="KW-1133">Transmembrane helix</keyword>
<dbReference type="STRING" id="220714.SAMN05660469_0670"/>
<dbReference type="RefSeq" id="WP_059377407.1">
    <property type="nucleotide sequence ID" value="NZ_DF968064.1"/>
</dbReference>
<dbReference type="Proteomes" id="UP000061227">
    <property type="component" value="Unassembled WGS sequence"/>
</dbReference>
<evidence type="ECO:0000313" key="2">
    <source>
        <dbReference type="EMBL" id="GAP02732.1"/>
    </source>
</evidence>
<dbReference type="GO" id="GO:0016020">
    <property type="term" value="C:membrane"/>
    <property type="evidence" value="ECO:0007669"/>
    <property type="project" value="InterPro"/>
</dbReference>
<keyword evidence="1" id="KW-0472">Membrane</keyword>
<name>A0A3F3GX58_9LACO</name>
<proteinExistence type="predicted"/>
<evidence type="ECO:0000256" key="1">
    <source>
        <dbReference type="SAM" id="Phobius"/>
    </source>
</evidence>
<dbReference type="EMBL" id="DF968064">
    <property type="protein sequence ID" value="GAP02732.1"/>
    <property type="molecule type" value="Genomic_DNA"/>
</dbReference>
<sequence length="85" mass="9854">MIPLLLVTIIAWLLKIYSYALIVYVLMSWFPGAYNSWFGRELGKLIQPYLSWFSFIKPIGGMIDLRPVAAFIVLDIAQYLLVWLV</sequence>
<dbReference type="AlphaFoldDB" id="A0A3F3GX58"/>
<keyword evidence="2" id="KW-0131">Cell cycle</keyword>
<dbReference type="GO" id="GO:0051301">
    <property type="term" value="P:cell division"/>
    <property type="evidence" value="ECO:0007669"/>
    <property type="project" value="UniProtKB-KW"/>
</dbReference>
<dbReference type="OrthoDB" id="47652at2"/>
<keyword evidence="2" id="KW-0132">Cell division</keyword>
<gene>
    <name evidence="2" type="ORF">FPFC_021820</name>
</gene>
<keyword evidence="3" id="KW-1185">Reference proteome</keyword>
<dbReference type="InterPro" id="IPR003425">
    <property type="entry name" value="CCB3/YggT"/>
</dbReference>
<reference evidence="2 3" key="1">
    <citation type="journal article" date="2015" name="BMC Genomics">
        <title>Comparative genomics of Fructobacillus spp. and Leuconostoc spp. reveals niche-specific evolution of Fructobacillus spp.</title>
        <authorList>
            <person name="Endo A."/>
            <person name="Tanizawa Y."/>
            <person name="Tanaka N."/>
            <person name="Maeno S."/>
            <person name="Kumar H."/>
            <person name="Shiwa Y."/>
            <person name="Okada S."/>
            <person name="Yoshikawa H."/>
            <person name="Dicks L."/>
            <person name="Nakagawa J."/>
            <person name="Arita M."/>
        </authorList>
    </citation>
    <scope>NUCLEOTIDE SEQUENCE [LARGE SCALE GENOMIC DNA]</scope>
    <source>
        <strain evidence="2 3">DSM 15468</strain>
    </source>
</reference>
<organism evidence="2 3">
    <name type="scientific">Fructobacillus pseudoficulneus</name>
    <dbReference type="NCBI Taxonomy" id="220714"/>
    <lineage>
        <taxon>Bacteria</taxon>
        <taxon>Bacillati</taxon>
        <taxon>Bacillota</taxon>
        <taxon>Bacilli</taxon>
        <taxon>Lactobacillales</taxon>
        <taxon>Lactobacillaceae</taxon>
        <taxon>Fructobacillus</taxon>
    </lineage>
</organism>
<protein>
    <submittedName>
        <fullName evidence="2">Cell division protein YlmG/Ycf19</fullName>
    </submittedName>
</protein>
<feature type="transmembrane region" description="Helical" evidence="1">
    <location>
        <begin position="65"/>
        <end position="84"/>
    </location>
</feature>
<accession>A0A3F3GX58</accession>
<keyword evidence="1" id="KW-0812">Transmembrane</keyword>
<evidence type="ECO:0000313" key="3">
    <source>
        <dbReference type="Proteomes" id="UP000061227"/>
    </source>
</evidence>